<keyword evidence="5" id="KW-0479">Metal-binding</keyword>
<dbReference type="PANTHER" id="PTHR11596">
    <property type="entry name" value="ALKALINE PHOSPHATASE"/>
    <property type="match status" value="1"/>
</dbReference>
<dbReference type="Proteomes" id="UP000737402">
    <property type="component" value="Unassembled WGS sequence"/>
</dbReference>
<reference evidence="11 12" key="1">
    <citation type="submission" date="2021-01" db="EMBL/GenBank/DDBJ databases">
        <title>Genomic Encyclopedia of Type Strains, Phase IV (KMG-IV): sequencing the most valuable type-strain genomes for metagenomic binning, comparative biology and taxonomic classification.</title>
        <authorList>
            <person name="Goeker M."/>
        </authorList>
    </citation>
    <scope>NUCLEOTIDE SEQUENCE [LARGE SCALE GENOMIC DNA]</scope>
    <source>
        <strain evidence="11 12">DSM 25879</strain>
    </source>
</reference>
<dbReference type="CDD" id="cd16012">
    <property type="entry name" value="ALP"/>
    <property type="match status" value="1"/>
</dbReference>
<comment type="similarity">
    <text evidence="3 9">Belongs to the alkaline phosphatase family.</text>
</comment>
<dbReference type="EC" id="3.1.3.1" evidence="11"/>
<gene>
    <name evidence="11" type="ORF">JOC95_001751</name>
</gene>
<dbReference type="SMART" id="SM00098">
    <property type="entry name" value="alkPPc"/>
    <property type="match status" value="1"/>
</dbReference>
<comment type="caution">
    <text evidence="11">The sequence shown here is derived from an EMBL/GenBank/DDBJ whole genome shotgun (WGS) entry which is preliminary data.</text>
</comment>
<dbReference type="Pfam" id="PF00245">
    <property type="entry name" value="Alk_phosphatase"/>
    <property type="match status" value="1"/>
</dbReference>
<feature type="signal peptide" evidence="10">
    <location>
        <begin position="1"/>
        <end position="28"/>
    </location>
</feature>
<evidence type="ECO:0000256" key="10">
    <source>
        <dbReference type="SAM" id="SignalP"/>
    </source>
</evidence>
<dbReference type="InterPro" id="IPR001952">
    <property type="entry name" value="Alkaline_phosphatase"/>
</dbReference>
<evidence type="ECO:0000313" key="12">
    <source>
        <dbReference type="Proteomes" id="UP000737402"/>
    </source>
</evidence>
<dbReference type="EMBL" id="JAFBED010000003">
    <property type="protein sequence ID" value="MBM7619899.1"/>
    <property type="molecule type" value="Genomic_DNA"/>
</dbReference>
<keyword evidence="6 11" id="KW-0378">Hydrolase</keyword>
<dbReference type="PRINTS" id="PR00113">
    <property type="entry name" value="ALKPHPHTASE"/>
</dbReference>
<proteinExistence type="inferred from homology"/>
<evidence type="ECO:0000256" key="8">
    <source>
        <dbReference type="ARBA" id="ARBA00022842"/>
    </source>
</evidence>
<evidence type="ECO:0000256" key="3">
    <source>
        <dbReference type="ARBA" id="ARBA00005984"/>
    </source>
</evidence>
<dbReference type="PANTHER" id="PTHR11596:SF5">
    <property type="entry name" value="ALKALINE PHOSPHATASE"/>
    <property type="match status" value="1"/>
</dbReference>
<sequence>MAFSKKLLTVAMASSLAVSGLAFHQASAEKGGNKKKDEIQNVIFLIGDGMGNSYTTGYRTLKDNPDTPEMEDTKFDPYLVGMQSTHSWDPEESVTDSAAAATSMSAGIKTYNGAIAVDLEKKDVKTVLEQAKENGQSTGLVATSQINHATPAAFGSHDESRENYNEIADDYYDDLINGEHKVDVLLGGGTSYFVRDDRDLTKEFEKDGYSYVATRDEMLNDKNEQILGLFAPKGLDKKIDRPTEQPSLKEMTNSALERLNKNDKGFFLMVEGSQIDWAGHDNDVVAAMSDMQDFEEAFQAAIDFAKKDKNTLVIATADHSTGGMAMGRDGVYKWDPSAIKAAKKTPDFIAKEIAEGAPVEETLKKYIDLELTPEEVQSVQEAKDSSGDVLEIDNAIEKIFDLRTGTGWTTDGHTGEDVTVYAYGPGMEKFTGKIDNTDTAKEIFAILEKTKSSHNKE</sequence>
<keyword evidence="10" id="KW-0732">Signal</keyword>
<organism evidence="11 12">
    <name type="scientific">Sutcliffiella tianshenii</name>
    <dbReference type="NCBI Taxonomy" id="1463404"/>
    <lineage>
        <taxon>Bacteria</taxon>
        <taxon>Bacillati</taxon>
        <taxon>Bacillota</taxon>
        <taxon>Bacilli</taxon>
        <taxon>Bacillales</taxon>
        <taxon>Bacillaceae</taxon>
        <taxon>Sutcliffiella</taxon>
    </lineage>
</organism>
<evidence type="ECO:0000256" key="1">
    <source>
        <dbReference type="ARBA" id="ARBA00001946"/>
    </source>
</evidence>
<dbReference type="RefSeq" id="WP_204415164.1">
    <property type="nucleotide sequence ID" value="NZ_JAFBED010000003.1"/>
</dbReference>
<dbReference type="InterPro" id="IPR018299">
    <property type="entry name" value="Alkaline_phosphatase_AS"/>
</dbReference>
<feature type="chain" id="PRO_5047486651" evidence="10">
    <location>
        <begin position="29"/>
        <end position="457"/>
    </location>
</feature>
<dbReference type="Gene3D" id="1.10.60.40">
    <property type="match status" value="1"/>
</dbReference>
<keyword evidence="7" id="KW-0862">Zinc</keyword>
<keyword evidence="8" id="KW-0460">Magnesium</keyword>
<keyword evidence="4" id="KW-0597">Phosphoprotein</keyword>
<comment type="cofactor">
    <cofactor evidence="2">
        <name>Zn(2+)</name>
        <dbReference type="ChEBI" id="CHEBI:29105"/>
    </cofactor>
</comment>
<evidence type="ECO:0000256" key="5">
    <source>
        <dbReference type="ARBA" id="ARBA00022723"/>
    </source>
</evidence>
<dbReference type="SUPFAM" id="SSF53649">
    <property type="entry name" value="Alkaline phosphatase-like"/>
    <property type="match status" value="1"/>
</dbReference>
<dbReference type="GO" id="GO:0004035">
    <property type="term" value="F:alkaline phosphatase activity"/>
    <property type="evidence" value="ECO:0007669"/>
    <property type="project" value="UniProtKB-EC"/>
</dbReference>
<dbReference type="Gene3D" id="3.40.720.10">
    <property type="entry name" value="Alkaline Phosphatase, subunit A"/>
    <property type="match status" value="1"/>
</dbReference>
<evidence type="ECO:0000256" key="6">
    <source>
        <dbReference type="ARBA" id="ARBA00022801"/>
    </source>
</evidence>
<evidence type="ECO:0000256" key="2">
    <source>
        <dbReference type="ARBA" id="ARBA00001947"/>
    </source>
</evidence>
<evidence type="ECO:0000313" key="11">
    <source>
        <dbReference type="EMBL" id="MBM7619899.1"/>
    </source>
</evidence>
<name>A0ABS2NZ51_9BACI</name>
<dbReference type="InterPro" id="IPR017850">
    <property type="entry name" value="Alkaline_phosphatase_core_sf"/>
</dbReference>
<comment type="cofactor">
    <cofactor evidence="1">
        <name>Mg(2+)</name>
        <dbReference type="ChEBI" id="CHEBI:18420"/>
    </cofactor>
</comment>
<evidence type="ECO:0000256" key="7">
    <source>
        <dbReference type="ARBA" id="ARBA00022833"/>
    </source>
</evidence>
<evidence type="ECO:0000256" key="4">
    <source>
        <dbReference type="ARBA" id="ARBA00022553"/>
    </source>
</evidence>
<keyword evidence="12" id="KW-1185">Reference proteome</keyword>
<accession>A0ABS2NZ51</accession>
<evidence type="ECO:0000256" key="9">
    <source>
        <dbReference type="RuleBase" id="RU003946"/>
    </source>
</evidence>
<protein>
    <submittedName>
        <fullName evidence="11">Alkaline phosphatase</fullName>
        <ecNumber evidence="11">3.1.3.1</ecNumber>
    </submittedName>
</protein>
<dbReference type="PROSITE" id="PS00123">
    <property type="entry name" value="ALKALINE_PHOSPHATASE"/>
    <property type="match status" value="1"/>
</dbReference>